<dbReference type="SUPFAM" id="SSF103473">
    <property type="entry name" value="MFS general substrate transporter"/>
    <property type="match status" value="1"/>
</dbReference>
<reference evidence="8 9" key="2">
    <citation type="submission" date="2015-05" db="EMBL/GenBank/DDBJ databases">
        <authorList>
            <person name="Morales-Cruz A."/>
            <person name="Amrine K.C."/>
            <person name="Cantu D."/>
        </authorList>
    </citation>
    <scope>NUCLEOTIDE SEQUENCE [LARGE SCALE GENOMIC DNA]</scope>
    <source>
        <strain evidence="8">UCRPC4</strain>
    </source>
</reference>
<feature type="transmembrane region" description="Helical" evidence="6">
    <location>
        <begin position="100"/>
        <end position="121"/>
    </location>
</feature>
<dbReference type="GO" id="GO:0022857">
    <property type="term" value="F:transmembrane transporter activity"/>
    <property type="evidence" value="ECO:0007669"/>
    <property type="project" value="InterPro"/>
</dbReference>
<protein>
    <submittedName>
        <fullName evidence="8">Putative mfs multidrug transporter</fullName>
    </submittedName>
</protein>
<feature type="transmembrane region" description="Helical" evidence="6">
    <location>
        <begin position="466"/>
        <end position="486"/>
    </location>
</feature>
<feature type="transmembrane region" description="Helical" evidence="6">
    <location>
        <begin position="331"/>
        <end position="352"/>
    </location>
</feature>
<dbReference type="Proteomes" id="UP000053317">
    <property type="component" value="Unassembled WGS sequence"/>
</dbReference>
<keyword evidence="4 6" id="KW-0472">Membrane</keyword>
<dbReference type="GO" id="GO:0016020">
    <property type="term" value="C:membrane"/>
    <property type="evidence" value="ECO:0007669"/>
    <property type="project" value="UniProtKB-SubCell"/>
</dbReference>
<feature type="transmembrane region" description="Helical" evidence="6">
    <location>
        <begin position="400"/>
        <end position="424"/>
    </location>
</feature>
<dbReference type="FunFam" id="1.20.1250.20:FF:000509">
    <property type="entry name" value="MFS general substrate transporter"/>
    <property type="match status" value="1"/>
</dbReference>
<keyword evidence="3 6" id="KW-1133">Transmembrane helix</keyword>
<dbReference type="OrthoDB" id="5296287at2759"/>
<feature type="domain" description="Major facilitator superfamily (MFS) profile" evidence="7">
    <location>
        <begin position="61"/>
        <end position="490"/>
    </location>
</feature>
<dbReference type="Pfam" id="PF07690">
    <property type="entry name" value="MFS_1"/>
    <property type="match status" value="1"/>
</dbReference>
<evidence type="ECO:0000259" key="7">
    <source>
        <dbReference type="PROSITE" id="PS50850"/>
    </source>
</evidence>
<keyword evidence="9" id="KW-1185">Reference proteome</keyword>
<organism evidence="8 9">
    <name type="scientific">Phaeomoniella chlamydospora</name>
    <name type="common">Phaeoacremonium chlamydosporum</name>
    <dbReference type="NCBI Taxonomy" id="158046"/>
    <lineage>
        <taxon>Eukaryota</taxon>
        <taxon>Fungi</taxon>
        <taxon>Dikarya</taxon>
        <taxon>Ascomycota</taxon>
        <taxon>Pezizomycotina</taxon>
        <taxon>Eurotiomycetes</taxon>
        <taxon>Chaetothyriomycetidae</taxon>
        <taxon>Phaeomoniellales</taxon>
        <taxon>Phaeomoniellaceae</taxon>
        <taxon>Phaeomoniella</taxon>
    </lineage>
</organism>
<evidence type="ECO:0000313" key="9">
    <source>
        <dbReference type="Proteomes" id="UP000053317"/>
    </source>
</evidence>
<comment type="similarity">
    <text evidence="5">Belongs to the major facilitator superfamily. CAR1 family.</text>
</comment>
<evidence type="ECO:0000313" key="8">
    <source>
        <dbReference type="EMBL" id="KKY20832.1"/>
    </source>
</evidence>
<keyword evidence="2 6" id="KW-0812">Transmembrane</keyword>
<comment type="caution">
    <text evidence="8">The sequence shown here is derived from an EMBL/GenBank/DDBJ whole genome shotgun (WGS) entry which is preliminary data.</text>
</comment>
<dbReference type="InterPro" id="IPR011701">
    <property type="entry name" value="MFS"/>
</dbReference>
<comment type="subcellular location">
    <subcellularLocation>
        <location evidence="1">Membrane</location>
        <topology evidence="1">Multi-pass membrane protein</topology>
    </subcellularLocation>
</comment>
<evidence type="ECO:0000256" key="4">
    <source>
        <dbReference type="ARBA" id="ARBA00023136"/>
    </source>
</evidence>
<gene>
    <name evidence="8" type="ORF">UCRPC4_g04105</name>
</gene>
<accession>A0A0G2ED72</accession>
<evidence type="ECO:0000256" key="5">
    <source>
        <dbReference type="ARBA" id="ARBA00038347"/>
    </source>
</evidence>
<dbReference type="EMBL" id="LCWF01000093">
    <property type="protein sequence ID" value="KKY20832.1"/>
    <property type="molecule type" value="Genomic_DNA"/>
</dbReference>
<evidence type="ECO:0000256" key="6">
    <source>
        <dbReference type="SAM" id="Phobius"/>
    </source>
</evidence>
<sequence>MLPTNRAAIMAITDQNRMDETQPLLHGAIDNSAIEKDVVDFNATGDPENPRDWPTTYKWAIVALLALTAFTVTFTCISVVPIASRITYELSNGDAKSSASVLLVTIWEFGEAAGPLVIAPLSEVFGRYPVINVTNGLFISAIVLAALCQSTPLFIAARALTGLAVASNVLNPAIVGDMFIPEQQGSAMSIIMLAPLIGGAIGPAISGAVAQSSGWRWVLWMSAILAGACELVFLTSFRETYKVTILQRKAARLRKETGDTTLRTAFETDEALKSRSFLNSIMRPVVVFSSSGVLQVMSLFGSVYFTFYYIMSTTLPDILEQIYGMSPALTGSAFIIFSIGSTISVIICNLLLDKIYIKLRDSHKGIEQPEYRLPLVIVGAFTLPLIVISYGWIVELRLPLPLLLLSVGLLGLTLLLSTLPLMAFVVDAFRLYSASAMTAVIVSRCLMSTFLPLVTKPVIEEIGHGWAFTLLGALSLCLAPIPALIFRYGHKWRQRSEYTKEE</sequence>
<feature type="transmembrane region" description="Helical" evidence="6">
    <location>
        <begin position="153"/>
        <end position="175"/>
    </location>
</feature>
<dbReference type="AlphaFoldDB" id="A0A0G2ED72"/>
<feature type="transmembrane region" description="Helical" evidence="6">
    <location>
        <begin position="187"/>
        <end position="205"/>
    </location>
</feature>
<dbReference type="InterPro" id="IPR036259">
    <property type="entry name" value="MFS_trans_sf"/>
</dbReference>
<dbReference type="PROSITE" id="PS50850">
    <property type="entry name" value="MFS"/>
    <property type="match status" value="1"/>
</dbReference>
<evidence type="ECO:0000256" key="1">
    <source>
        <dbReference type="ARBA" id="ARBA00004141"/>
    </source>
</evidence>
<feature type="transmembrane region" description="Helical" evidence="6">
    <location>
        <begin position="59"/>
        <end position="80"/>
    </location>
</feature>
<reference evidence="8 9" key="1">
    <citation type="submission" date="2015-05" db="EMBL/GenBank/DDBJ databases">
        <title>Distinctive expansion of gene families associated with plant cell wall degradation and secondary metabolism in the genomes of grapevine trunk pathogens.</title>
        <authorList>
            <person name="Lawrence D.P."/>
            <person name="Travadon R."/>
            <person name="Rolshausen P.E."/>
            <person name="Baumgartner K."/>
        </authorList>
    </citation>
    <scope>NUCLEOTIDE SEQUENCE [LARGE SCALE GENOMIC DNA]</scope>
    <source>
        <strain evidence="8">UCRPC4</strain>
    </source>
</reference>
<dbReference type="InterPro" id="IPR020846">
    <property type="entry name" value="MFS_dom"/>
</dbReference>
<evidence type="ECO:0000256" key="3">
    <source>
        <dbReference type="ARBA" id="ARBA00022989"/>
    </source>
</evidence>
<dbReference type="PANTHER" id="PTHR23502">
    <property type="entry name" value="MAJOR FACILITATOR SUPERFAMILY"/>
    <property type="match status" value="1"/>
</dbReference>
<feature type="transmembrane region" description="Helical" evidence="6">
    <location>
        <begin position="217"/>
        <end position="237"/>
    </location>
</feature>
<proteinExistence type="inferred from homology"/>
<feature type="transmembrane region" description="Helical" evidence="6">
    <location>
        <begin position="285"/>
        <end position="311"/>
    </location>
</feature>
<feature type="transmembrane region" description="Helical" evidence="6">
    <location>
        <begin position="431"/>
        <end position="454"/>
    </location>
</feature>
<evidence type="ECO:0000256" key="2">
    <source>
        <dbReference type="ARBA" id="ARBA00022692"/>
    </source>
</evidence>
<feature type="transmembrane region" description="Helical" evidence="6">
    <location>
        <begin position="128"/>
        <end position="147"/>
    </location>
</feature>
<dbReference type="PANTHER" id="PTHR23502:SF163">
    <property type="entry name" value="MAJOR FACILITATOR SUPERFAMILY (MFS) PROFILE DOMAIN-CONTAINING PROTEIN"/>
    <property type="match status" value="1"/>
</dbReference>
<dbReference type="Gene3D" id="1.20.1250.20">
    <property type="entry name" value="MFS general substrate transporter like domains"/>
    <property type="match status" value="1"/>
</dbReference>
<feature type="transmembrane region" description="Helical" evidence="6">
    <location>
        <begin position="373"/>
        <end position="394"/>
    </location>
</feature>
<name>A0A0G2ED72_PHACM</name>